<proteinExistence type="predicted"/>
<accession>A0A326U2P7</accession>
<sequence>MPDSIQQQLAAIYKKIDELPSSYVNLKTHEVQIRMHEQMIQENQKRIDNLESQLSVLRKEWGIDLKEANSRLETMKEKFDKQLDDIQSSSQILAERFIILSRTLYWLLGVLSSILIAVIIAYLTRFIH</sequence>
<gene>
    <name evidence="3" type="ORF">EI42_05993</name>
</gene>
<comment type="caution">
    <text evidence="3">The sequence shown here is derived from an EMBL/GenBank/DDBJ whole genome shotgun (WGS) entry which is preliminary data.</text>
</comment>
<feature type="coiled-coil region" evidence="1">
    <location>
        <begin position="26"/>
        <end position="85"/>
    </location>
</feature>
<evidence type="ECO:0000256" key="1">
    <source>
        <dbReference type="SAM" id="Coils"/>
    </source>
</evidence>
<dbReference type="EMBL" id="QKUF01000044">
    <property type="protein sequence ID" value="PZW19684.1"/>
    <property type="molecule type" value="Genomic_DNA"/>
</dbReference>
<keyword evidence="2" id="KW-0812">Transmembrane</keyword>
<keyword evidence="4" id="KW-1185">Reference proteome</keyword>
<reference evidence="3 4" key="1">
    <citation type="submission" date="2018-06" db="EMBL/GenBank/DDBJ databases">
        <title>Genomic Encyclopedia of Archaeal and Bacterial Type Strains, Phase II (KMG-II): from individual species to whole genera.</title>
        <authorList>
            <person name="Goeker M."/>
        </authorList>
    </citation>
    <scope>NUCLEOTIDE SEQUENCE [LARGE SCALE GENOMIC DNA]</scope>
    <source>
        <strain evidence="3 4">ATCC BAA-1881</strain>
    </source>
</reference>
<dbReference type="RefSeq" id="WP_111326213.1">
    <property type="nucleotide sequence ID" value="NZ_BIFX01000001.1"/>
</dbReference>
<protein>
    <submittedName>
        <fullName evidence="3">Uncharacterized protein</fullName>
    </submittedName>
</protein>
<evidence type="ECO:0000256" key="2">
    <source>
        <dbReference type="SAM" id="Phobius"/>
    </source>
</evidence>
<dbReference type="Proteomes" id="UP000248806">
    <property type="component" value="Unassembled WGS sequence"/>
</dbReference>
<evidence type="ECO:0000313" key="3">
    <source>
        <dbReference type="EMBL" id="PZW19684.1"/>
    </source>
</evidence>
<evidence type="ECO:0000313" key="4">
    <source>
        <dbReference type="Proteomes" id="UP000248806"/>
    </source>
</evidence>
<keyword evidence="2" id="KW-0472">Membrane</keyword>
<organism evidence="3 4">
    <name type="scientific">Thermosporothrix hazakensis</name>
    <dbReference type="NCBI Taxonomy" id="644383"/>
    <lineage>
        <taxon>Bacteria</taxon>
        <taxon>Bacillati</taxon>
        <taxon>Chloroflexota</taxon>
        <taxon>Ktedonobacteria</taxon>
        <taxon>Ktedonobacterales</taxon>
        <taxon>Thermosporotrichaceae</taxon>
        <taxon>Thermosporothrix</taxon>
    </lineage>
</organism>
<name>A0A326U2P7_THEHA</name>
<keyword evidence="2" id="KW-1133">Transmembrane helix</keyword>
<dbReference type="AlphaFoldDB" id="A0A326U2P7"/>
<keyword evidence="1" id="KW-0175">Coiled coil</keyword>
<feature type="transmembrane region" description="Helical" evidence="2">
    <location>
        <begin position="104"/>
        <end position="123"/>
    </location>
</feature>